<protein>
    <submittedName>
        <fullName evidence="1">ERMES complex subunit</fullName>
    </submittedName>
</protein>
<gene>
    <name evidence="1" type="primary">MDM34_1</name>
    <name evidence="1" type="ORF">LTR37_005701</name>
</gene>
<proteinExistence type="predicted"/>
<evidence type="ECO:0000313" key="1">
    <source>
        <dbReference type="EMBL" id="KAK3717634.1"/>
    </source>
</evidence>
<dbReference type="EMBL" id="JAUTXU010000036">
    <property type="protein sequence ID" value="KAK3717634.1"/>
    <property type="molecule type" value="Genomic_DNA"/>
</dbReference>
<dbReference type="Proteomes" id="UP001281147">
    <property type="component" value="Unassembled WGS sequence"/>
</dbReference>
<reference evidence="1" key="1">
    <citation type="submission" date="2023-07" db="EMBL/GenBank/DDBJ databases">
        <title>Black Yeasts Isolated from many extreme environments.</title>
        <authorList>
            <person name="Coleine C."/>
            <person name="Stajich J.E."/>
            <person name="Selbmann L."/>
        </authorList>
    </citation>
    <scope>NUCLEOTIDE SEQUENCE</scope>
    <source>
        <strain evidence="1">CCFEE 5714</strain>
    </source>
</reference>
<name>A0ACC3NIC4_9PEZI</name>
<accession>A0ACC3NIC4</accession>
<organism evidence="1 2">
    <name type="scientific">Vermiconidia calcicola</name>
    <dbReference type="NCBI Taxonomy" id="1690605"/>
    <lineage>
        <taxon>Eukaryota</taxon>
        <taxon>Fungi</taxon>
        <taxon>Dikarya</taxon>
        <taxon>Ascomycota</taxon>
        <taxon>Pezizomycotina</taxon>
        <taxon>Dothideomycetes</taxon>
        <taxon>Dothideomycetidae</taxon>
        <taxon>Mycosphaerellales</taxon>
        <taxon>Extremaceae</taxon>
        <taxon>Vermiconidia</taxon>
    </lineage>
</organism>
<keyword evidence="2" id="KW-1185">Reference proteome</keyword>
<evidence type="ECO:0000313" key="2">
    <source>
        <dbReference type="Proteomes" id="UP001281147"/>
    </source>
</evidence>
<sequence length="673" mass="73622">MAFHFNWSPLIADTDRVRHMLTSSLNKSPKPPIIVDDIVVNELNLGSNPPSLEILEIGDLAEDRFRGIFKVKYTGDAYLTLQTRVQANPLNTFLSTRPTFASPNPLAASSGLTIPLQITLSEIKLSGFVILVFSKQKGITLVFRNDPLESLKVSSTFDSIPFVRDYLQRTIEAQLRVLFMEDLPAIIHRLSLRVFSEEGRAAGLTTPERQEEAEGDRQAVLQAGKETTIDPFASPAQDAAGGGGSATDTAFSLDAQSETYASFSQKSLLRLAALTESQRTLSLFTPSIRDTVYRAWASAADRSSEIRDGAMSSLHPNGQITTLSRIQSSMNLHGNSATTSSRGGGSSAASHTSDAPTHATRPSLANFSHGSSTYSLASVRTRPHATRKRKNRVVNLRKDRDGTTDGGSDAMSVGSSYEDSAGRSEGMSASGDGASTDLRSPQVSTVPTSAGSHNMRHQGAEREGEVVTPQTSPRKRVDFDHRRTSPTAPNQGVEDGVAGGETFKPKKVRSQRRPVTPMHQQSQHLTATDDELDADETPRQSMYIPRDTRHTQRPNSQLQRQQTLPVHTQSNSNAPQKPALPRTNSELSISDLLPSYPFSQDSQAESTGGILEQAWMTKMATEIARRVTEERERQDGTHDARQSSWRRRSKARHMDDDDGRSTMDETPPPAYVG</sequence>
<comment type="caution">
    <text evidence="1">The sequence shown here is derived from an EMBL/GenBank/DDBJ whole genome shotgun (WGS) entry which is preliminary data.</text>
</comment>